<organism evidence="2 4">
    <name type="scientific">Adineta ricciae</name>
    <name type="common">Rotifer</name>
    <dbReference type="NCBI Taxonomy" id="249248"/>
    <lineage>
        <taxon>Eukaryota</taxon>
        <taxon>Metazoa</taxon>
        <taxon>Spiralia</taxon>
        <taxon>Gnathifera</taxon>
        <taxon>Rotifera</taxon>
        <taxon>Eurotatoria</taxon>
        <taxon>Bdelloidea</taxon>
        <taxon>Adinetida</taxon>
        <taxon>Adinetidae</taxon>
        <taxon>Adineta</taxon>
    </lineage>
</organism>
<evidence type="ECO:0000313" key="4">
    <source>
        <dbReference type="Proteomes" id="UP000663852"/>
    </source>
</evidence>
<dbReference type="AlphaFoldDB" id="A0A815NI08"/>
<keyword evidence="3" id="KW-1185">Reference proteome</keyword>
<dbReference type="SUPFAM" id="SSF52317">
    <property type="entry name" value="Class I glutamine amidotransferase-like"/>
    <property type="match status" value="1"/>
</dbReference>
<dbReference type="EMBL" id="CAJNOR010002187">
    <property type="protein sequence ID" value="CAF1260017.1"/>
    <property type="molecule type" value="Genomic_DNA"/>
</dbReference>
<gene>
    <name evidence="2" type="ORF">EDS130_LOCUS38651</name>
    <name evidence="1" type="ORF">XAT740_LOCUS26725</name>
</gene>
<dbReference type="InterPro" id="IPR029062">
    <property type="entry name" value="Class_I_gatase-like"/>
</dbReference>
<proteinExistence type="predicted"/>
<evidence type="ECO:0000313" key="1">
    <source>
        <dbReference type="EMBL" id="CAF1260017.1"/>
    </source>
</evidence>
<accession>A0A815NI08</accession>
<dbReference type="EMBL" id="CAJNOJ010000409">
    <property type="protein sequence ID" value="CAF1437865.1"/>
    <property type="molecule type" value="Genomic_DNA"/>
</dbReference>
<evidence type="ECO:0000313" key="2">
    <source>
        <dbReference type="EMBL" id="CAF1437865.1"/>
    </source>
</evidence>
<sequence>MGVFIFTTNKINAVSLASLFRKRGTAYVISADITQLTDDYDVLIVPGGTAKRYEVHLGENGIALIQNFVANGGVDPSY</sequence>
<protein>
    <recommendedName>
        <fullName evidence="5">DJ-1/PfpI domain-containing protein</fullName>
    </recommendedName>
</protein>
<evidence type="ECO:0008006" key="5">
    <source>
        <dbReference type="Google" id="ProtNLM"/>
    </source>
</evidence>
<name>A0A815NI08_ADIRI</name>
<evidence type="ECO:0000313" key="3">
    <source>
        <dbReference type="Proteomes" id="UP000663828"/>
    </source>
</evidence>
<reference evidence="2" key="1">
    <citation type="submission" date="2021-02" db="EMBL/GenBank/DDBJ databases">
        <authorList>
            <person name="Nowell W R."/>
        </authorList>
    </citation>
    <scope>NUCLEOTIDE SEQUENCE</scope>
</reference>
<comment type="caution">
    <text evidence="2">The sequence shown here is derived from an EMBL/GenBank/DDBJ whole genome shotgun (WGS) entry which is preliminary data.</text>
</comment>
<dbReference type="Proteomes" id="UP000663852">
    <property type="component" value="Unassembled WGS sequence"/>
</dbReference>
<dbReference type="Proteomes" id="UP000663828">
    <property type="component" value="Unassembled WGS sequence"/>
</dbReference>